<dbReference type="PRINTS" id="PR00081">
    <property type="entry name" value="GDHRDH"/>
</dbReference>
<dbReference type="Pfam" id="PF13561">
    <property type="entry name" value="adh_short_C2"/>
    <property type="match status" value="1"/>
</dbReference>
<protein>
    <submittedName>
        <fullName evidence="3">FolM Alternative dihydrofolate reductase 1</fullName>
    </submittedName>
</protein>
<name>A0A1W1DJV1_9ZZZZ</name>
<evidence type="ECO:0000256" key="2">
    <source>
        <dbReference type="ARBA" id="ARBA00023002"/>
    </source>
</evidence>
<dbReference type="InterPro" id="IPR002347">
    <property type="entry name" value="SDR_fam"/>
</dbReference>
<dbReference type="InterPro" id="IPR036291">
    <property type="entry name" value="NAD(P)-bd_dom_sf"/>
</dbReference>
<evidence type="ECO:0000256" key="1">
    <source>
        <dbReference type="ARBA" id="ARBA00006484"/>
    </source>
</evidence>
<dbReference type="SUPFAM" id="SSF51735">
    <property type="entry name" value="NAD(P)-binding Rossmann-fold domains"/>
    <property type="match status" value="1"/>
</dbReference>
<dbReference type="PANTHER" id="PTHR43639:SF1">
    <property type="entry name" value="SHORT-CHAIN DEHYDROGENASE_REDUCTASE FAMILY PROTEIN"/>
    <property type="match status" value="1"/>
</dbReference>
<dbReference type="PROSITE" id="PS00061">
    <property type="entry name" value="ADH_SHORT"/>
    <property type="match status" value="1"/>
</dbReference>
<reference evidence="3" key="1">
    <citation type="submission" date="2016-10" db="EMBL/GenBank/DDBJ databases">
        <authorList>
            <person name="de Groot N.N."/>
        </authorList>
    </citation>
    <scope>NUCLEOTIDE SEQUENCE</scope>
</reference>
<sequence>MVFLIISSRFIESVFYMKTALITGGAQRIGAQIAQTLHDNGFNIIIHYRHSKQAAEALAQALNAQRSDSAEIIQAELSSLKDIQALSQSIDQLDVLVNNASVFYPTPVEDADQDTWHNIMDTNVMAPFFLSQSLTNTLRKTSGCIINIIDIHGERPLKNHAIYNISKAGIAMMTKSLAKELAPEIRVCGVSPGSILWPENEASLTDEQKNKMLNKIALGKQGSATDIANTVLFLANSPYITGQIISVDGGRTLNQ</sequence>
<dbReference type="PRINTS" id="PR00080">
    <property type="entry name" value="SDRFAMILY"/>
</dbReference>
<dbReference type="Gene3D" id="3.40.50.720">
    <property type="entry name" value="NAD(P)-binding Rossmann-like Domain"/>
    <property type="match status" value="1"/>
</dbReference>
<accession>A0A1W1DJV1</accession>
<dbReference type="PANTHER" id="PTHR43639">
    <property type="entry name" value="OXIDOREDUCTASE, SHORT-CHAIN DEHYDROGENASE/REDUCTASE FAMILY (AFU_ORTHOLOGUE AFUA_5G02870)"/>
    <property type="match status" value="1"/>
</dbReference>
<keyword evidence="2" id="KW-0560">Oxidoreductase</keyword>
<dbReference type="AlphaFoldDB" id="A0A1W1DJV1"/>
<dbReference type="InterPro" id="IPR020904">
    <property type="entry name" value="Sc_DH/Rdtase_CS"/>
</dbReference>
<gene>
    <name evidence="3" type="ORF">MNB_SUP05-6-715</name>
</gene>
<dbReference type="EMBL" id="FPHV01000083">
    <property type="protein sequence ID" value="SFV81679.1"/>
    <property type="molecule type" value="Genomic_DNA"/>
</dbReference>
<dbReference type="NCBIfam" id="NF006598">
    <property type="entry name" value="PRK09135.1"/>
    <property type="match status" value="1"/>
</dbReference>
<dbReference type="GO" id="GO:0016491">
    <property type="term" value="F:oxidoreductase activity"/>
    <property type="evidence" value="ECO:0007669"/>
    <property type="project" value="UniProtKB-KW"/>
</dbReference>
<organism evidence="3">
    <name type="scientific">hydrothermal vent metagenome</name>
    <dbReference type="NCBI Taxonomy" id="652676"/>
    <lineage>
        <taxon>unclassified sequences</taxon>
        <taxon>metagenomes</taxon>
        <taxon>ecological metagenomes</taxon>
    </lineage>
</organism>
<proteinExistence type="inferred from homology"/>
<comment type="similarity">
    <text evidence="1">Belongs to the short-chain dehydrogenases/reductases (SDR) family.</text>
</comment>
<evidence type="ECO:0000313" key="3">
    <source>
        <dbReference type="EMBL" id="SFV81679.1"/>
    </source>
</evidence>